<dbReference type="InterPro" id="IPR038715">
    <property type="entry name" value="RNA_pol_inhibitor_sf"/>
</dbReference>
<accession>A0A2S1GSX2</accession>
<proteinExistence type="predicted"/>
<sequence>MTERNTGSLVVKNKRYIATIESAYGSIDVPVYAESLEEALELAEWQYVPAGYVVARVRPEFLMSK</sequence>
<dbReference type="KEGG" id="vg:54991584"/>
<reference evidence="2" key="1">
    <citation type="submission" date="2018-03" db="EMBL/GenBank/DDBJ databases">
        <title>Phage therapy in agriculture - a green tech approach to combat plant pathogenic bacteria.</title>
        <authorList>
            <person name="Carstens A.B."/>
            <person name="Djurhuus A.M."/>
            <person name="Hansen L.H."/>
        </authorList>
    </citation>
    <scope>NUCLEOTIDE SEQUENCE [LARGE SCALE GENOMIC DNA]</scope>
</reference>
<evidence type="ECO:0000313" key="2">
    <source>
        <dbReference type="Proteomes" id="UP000246166"/>
    </source>
</evidence>
<keyword evidence="2" id="KW-1185">Reference proteome</keyword>
<evidence type="ECO:0000313" key="1">
    <source>
        <dbReference type="EMBL" id="AWD92495.1"/>
    </source>
</evidence>
<dbReference type="Proteomes" id="UP000246166">
    <property type="component" value="Segment"/>
</dbReference>
<dbReference type="Gene3D" id="3.10.20.510">
    <property type="entry name" value="RNA polymerase inhibitor"/>
    <property type="match status" value="1"/>
</dbReference>
<dbReference type="RefSeq" id="YP_009801076.1">
    <property type="nucleotide sequence ID" value="NC_047963.1"/>
</dbReference>
<dbReference type="Pfam" id="PF16857">
    <property type="entry name" value="RNA_pol_inhib"/>
    <property type="match status" value="1"/>
</dbReference>
<dbReference type="InterPro" id="IPR016412">
    <property type="entry name" value="RNA_pol_inhibitor"/>
</dbReference>
<dbReference type="EMBL" id="MH059637">
    <property type="protein sequence ID" value="AWD92495.1"/>
    <property type="molecule type" value="Genomic_DNA"/>
</dbReference>
<dbReference type="GeneID" id="54991584"/>
<organism evidence="1 2">
    <name type="scientific">Pectobacterium phage Jarilo</name>
    <dbReference type="NCBI Taxonomy" id="2163634"/>
    <lineage>
        <taxon>Viruses</taxon>
        <taxon>Duplodnaviria</taxon>
        <taxon>Heunggongvirae</taxon>
        <taxon>Uroviricota</taxon>
        <taxon>Caudoviricetes</taxon>
        <taxon>Autographivirales</taxon>
        <taxon>Autotranscriptaviridae</taxon>
        <taxon>Studiervirinae</taxon>
        <taxon>Jarilovirus</taxon>
        <taxon>Jarilovirus jarilo</taxon>
    </lineage>
</organism>
<protein>
    <submittedName>
        <fullName evidence="1">RNA polymerase inhibitor</fullName>
    </submittedName>
</protein>
<name>A0A2S1GSX2_9CAUD</name>